<dbReference type="STRING" id="680198.SCAB_62781"/>
<dbReference type="KEGG" id="scb:SCAB_62781"/>
<dbReference type="Gene3D" id="3.40.50.1010">
    <property type="entry name" value="5'-nuclease"/>
    <property type="match status" value="1"/>
</dbReference>
<evidence type="ECO:0000313" key="1">
    <source>
        <dbReference type="EMBL" id="CBG73295.1"/>
    </source>
</evidence>
<gene>
    <name evidence="1" type="ordered locus">SCAB_62781</name>
</gene>
<dbReference type="InterPro" id="IPR029060">
    <property type="entry name" value="PIN-like_dom_sf"/>
</dbReference>
<sequence length="138" mass="14818">CAGSVARTAALDELVDAADGDAEQLCGLVGDEVVGLPHLRADANRVSPLGARPAHQDEFAEELDALCLLSPVPKNAWRWVETAQYKLTQQGQHQAAGVIDLLVCATAVHYGHTVLHVDNDFPTVAGVLKEVEQRDVWT</sequence>
<evidence type="ECO:0000313" key="2">
    <source>
        <dbReference type="Proteomes" id="UP000001444"/>
    </source>
</evidence>
<proteinExistence type="predicted"/>
<feature type="non-terminal residue" evidence="1">
    <location>
        <position position="1"/>
    </location>
</feature>
<dbReference type="eggNOG" id="COG1487">
    <property type="taxonomic scope" value="Bacteria"/>
</dbReference>
<evidence type="ECO:0008006" key="3">
    <source>
        <dbReference type="Google" id="ProtNLM"/>
    </source>
</evidence>
<organism evidence="1 2">
    <name type="scientific">Streptomyces scabiei (strain 87.22)</name>
    <dbReference type="NCBI Taxonomy" id="680198"/>
    <lineage>
        <taxon>Bacteria</taxon>
        <taxon>Bacillati</taxon>
        <taxon>Actinomycetota</taxon>
        <taxon>Actinomycetes</taxon>
        <taxon>Kitasatosporales</taxon>
        <taxon>Streptomycetaceae</taxon>
        <taxon>Streptomyces</taxon>
    </lineage>
</organism>
<accession>C9ZC95</accession>
<dbReference type="EMBL" id="FN554889">
    <property type="protein sequence ID" value="CBG73295.1"/>
    <property type="molecule type" value="Genomic_DNA"/>
</dbReference>
<dbReference type="HOGENOM" id="CLU_1859597_0_0_11"/>
<dbReference type="Proteomes" id="UP000001444">
    <property type="component" value="Chromosome"/>
</dbReference>
<name>C9ZC95_STRSW</name>
<dbReference type="AlphaFoldDB" id="C9ZC95"/>
<reference evidence="1 2" key="1">
    <citation type="journal article" date="2010" name="Mol. Plant Microbe Interact.">
        <title>Streptomyces scabies 87-22 contains a coronafacic acid-like biosynthetic cluster that contributes to plant-microbe interactions.</title>
        <authorList>
            <person name="Bignell D.R."/>
            <person name="Seipke R.F."/>
            <person name="Huguet-Tapia J.C."/>
            <person name="Chambers A.H."/>
            <person name="Parry R.J."/>
            <person name="Loria R."/>
        </authorList>
    </citation>
    <scope>NUCLEOTIDE SEQUENCE [LARGE SCALE GENOMIC DNA]</scope>
    <source>
        <strain evidence="1 2">87.22</strain>
    </source>
</reference>
<keyword evidence="2" id="KW-1185">Reference proteome</keyword>
<dbReference type="SUPFAM" id="SSF88723">
    <property type="entry name" value="PIN domain-like"/>
    <property type="match status" value="1"/>
</dbReference>
<protein>
    <recommendedName>
        <fullName evidence="3">Twitching motility protein PilT</fullName>
    </recommendedName>
</protein>